<protein>
    <submittedName>
        <fullName evidence="3">IS30 family transposase</fullName>
    </submittedName>
</protein>
<gene>
    <name evidence="3" type="ORF">IBJ83_06980</name>
</gene>
<reference evidence="3 4" key="1">
    <citation type="submission" date="2020-09" db="EMBL/GenBank/DDBJ databases">
        <title>Parvimonas S3374 sp. nov.</title>
        <authorList>
            <person name="Buhl M."/>
        </authorList>
    </citation>
    <scope>NUCLEOTIDE SEQUENCE [LARGE SCALE GENOMIC DNA]</scope>
    <source>
        <strain evidence="3 4">S3374</strain>
    </source>
</reference>
<evidence type="ECO:0000313" key="4">
    <source>
        <dbReference type="Proteomes" id="UP000823123"/>
    </source>
</evidence>
<keyword evidence="4" id="KW-1185">Reference proteome</keyword>
<dbReference type="EMBL" id="JACVDA010000022">
    <property type="protein sequence ID" value="MBK1469052.1"/>
    <property type="molecule type" value="Genomic_DNA"/>
</dbReference>
<evidence type="ECO:0000256" key="1">
    <source>
        <dbReference type="ARBA" id="ARBA00023172"/>
    </source>
</evidence>
<dbReference type="InterPro" id="IPR036397">
    <property type="entry name" value="RNaseH_sf"/>
</dbReference>
<dbReference type="InterPro" id="IPR051917">
    <property type="entry name" value="Transposase-Integrase"/>
</dbReference>
<dbReference type="InterPro" id="IPR053392">
    <property type="entry name" value="Transposase_IS30-like"/>
</dbReference>
<dbReference type="RefSeq" id="WP_201275907.1">
    <property type="nucleotide sequence ID" value="NZ_JACVDA010000022.1"/>
</dbReference>
<name>A0ABS1CC08_9FIRM</name>
<dbReference type="PROSITE" id="PS50994">
    <property type="entry name" value="INTEGRASE"/>
    <property type="match status" value="1"/>
</dbReference>
<dbReference type="InterPro" id="IPR001584">
    <property type="entry name" value="Integrase_cat-core"/>
</dbReference>
<sequence>MYNNCNTKHKHLTIDLRKLIEKWKKERKSNREIARLLGKSPQTINNEIKRGSVIQKTSNGKLKSVYKADFAQLIYDKNKKRCGRRLKVHFEIRDKILHFLKQKHSPEMISKTKIDKKVSTSTIYYWINKGFFGLKRSILNYPRKKKSKNIYKGKRGIVLGKSIEERPESINERVEIGHFEIDTVILRKEKGNCLLTLTDRKSRFEIIRLIPDKTSKSVNKALEEILKEYKIKSITADNGLEFARLYEVFDYENIYYAHPYSSYERGTNENHNRLIRRFLPKGTKNTTHQRVAFIENWINDYPKKIFNYKTPRELFLCG</sequence>
<dbReference type="Pfam" id="PF13936">
    <property type="entry name" value="HTH_38"/>
    <property type="match status" value="1"/>
</dbReference>
<dbReference type="InterPro" id="IPR025246">
    <property type="entry name" value="IS30-like_HTH"/>
</dbReference>
<feature type="domain" description="Integrase catalytic" evidence="2">
    <location>
        <begin position="163"/>
        <end position="318"/>
    </location>
</feature>
<dbReference type="Gene3D" id="3.30.420.10">
    <property type="entry name" value="Ribonuclease H-like superfamily/Ribonuclease H"/>
    <property type="match status" value="1"/>
</dbReference>
<dbReference type="Proteomes" id="UP000823123">
    <property type="component" value="Unassembled WGS sequence"/>
</dbReference>
<comment type="caution">
    <text evidence="3">The sequence shown here is derived from an EMBL/GenBank/DDBJ whole genome shotgun (WGS) entry which is preliminary data.</text>
</comment>
<dbReference type="PANTHER" id="PTHR10948:SF23">
    <property type="entry name" value="TRANSPOSASE INSI FOR INSERTION SEQUENCE ELEMENT IS30A-RELATED"/>
    <property type="match status" value="1"/>
</dbReference>
<keyword evidence="1" id="KW-0233">DNA recombination</keyword>
<accession>A0ABS1CC08</accession>
<dbReference type="SUPFAM" id="SSF53098">
    <property type="entry name" value="Ribonuclease H-like"/>
    <property type="match status" value="1"/>
</dbReference>
<dbReference type="InterPro" id="IPR012337">
    <property type="entry name" value="RNaseH-like_sf"/>
</dbReference>
<evidence type="ECO:0000259" key="2">
    <source>
        <dbReference type="PROSITE" id="PS50994"/>
    </source>
</evidence>
<dbReference type="PANTHER" id="PTHR10948">
    <property type="entry name" value="TRANSPOSASE"/>
    <property type="match status" value="1"/>
</dbReference>
<proteinExistence type="predicted"/>
<evidence type="ECO:0000313" key="3">
    <source>
        <dbReference type="EMBL" id="MBK1469052.1"/>
    </source>
</evidence>
<organism evidence="3 4">
    <name type="scientific">Parvimonas parva</name>
    <dbReference type="NCBI Taxonomy" id="2769485"/>
    <lineage>
        <taxon>Bacteria</taxon>
        <taxon>Bacillati</taxon>
        <taxon>Bacillota</taxon>
        <taxon>Tissierellia</taxon>
        <taxon>Tissierellales</taxon>
        <taxon>Peptoniphilaceae</taxon>
        <taxon>Parvimonas</taxon>
    </lineage>
</organism>
<dbReference type="NCBIfam" id="NF033563">
    <property type="entry name" value="transpos_IS30"/>
    <property type="match status" value="1"/>
</dbReference>